<dbReference type="InterPro" id="IPR014756">
    <property type="entry name" value="Ig_E-set"/>
</dbReference>
<feature type="domain" description="Alpha-macroglobulin receptor-binding" evidence="9">
    <location>
        <begin position="715"/>
        <end position="804"/>
    </location>
</feature>
<dbReference type="InterPro" id="IPR047565">
    <property type="entry name" value="Alpha-macroglob_thiol-ester_cl"/>
</dbReference>
<evidence type="ECO:0000256" key="1">
    <source>
        <dbReference type="ARBA" id="ARBA00010952"/>
    </source>
</evidence>
<keyword evidence="2" id="KW-0646">Protease inhibitor</keyword>
<dbReference type="PROSITE" id="PS00477">
    <property type="entry name" value="ALPHA_2_MACROGLOBULIN"/>
    <property type="match status" value="1"/>
</dbReference>
<dbReference type="Gene3D" id="2.60.40.10">
    <property type="entry name" value="Immunoglobulins"/>
    <property type="match status" value="1"/>
</dbReference>
<evidence type="ECO:0000256" key="6">
    <source>
        <dbReference type="ARBA" id="ARBA00023157"/>
    </source>
</evidence>
<proteinExistence type="inferred from homology"/>
<dbReference type="SUPFAM" id="SSF49410">
    <property type="entry name" value="Alpha-macroglobulin receptor domain"/>
    <property type="match status" value="1"/>
</dbReference>
<dbReference type="Gene3D" id="2.20.130.20">
    <property type="match status" value="1"/>
</dbReference>
<dbReference type="SMART" id="SM01361">
    <property type="entry name" value="A2M_recep"/>
    <property type="match status" value="1"/>
</dbReference>
<dbReference type="EMBL" id="CAJPIZ010005721">
    <property type="protein sequence ID" value="CAG2108879.1"/>
    <property type="molecule type" value="Genomic_DNA"/>
</dbReference>
<dbReference type="InterPro" id="IPR008930">
    <property type="entry name" value="Terpenoid_cyclase/PrenylTrfase"/>
</dbReference>
<dbReference type="CDD" id="cd02897">
    <property type="entry name" value="A2M_2"/>
    <property type="match status" value="1"/>
</dbReference>
<dbReference type="InterPro" id="IPR050473">
    <property type="entry name" value="A2M/Complement_sys"/>
</dbReference>
<keyword evidence="7" id="KW-0325">Glycoprotein</keyword>
<evidence type="ECO:0000256" key="3">
    <source>
        <dbReference type="ARBA" id="ARBA00022729"/>
    </source>
</evidence>
<keyword evidence="4" id="KW-0722">Serine protease inhibitor</keyword>
<dbReference type="Pfam" id="PF07677">
    <property type="entry name" value="A2M_recep"/>
    <property type="match status" value="1"/>
</dbReference>
<dbReference type="Pfam" id="PF00207">
    <property type="entry name" value="A2M"/>
    <property type="match status" value="1"/>
</dbReference>
<dbReference type="SUPFAM" id="SSF48239">
    <property type="entry name" value="Terpenoid cyclases/Protein prenyltransferases"/>
    <property type="match status" value="1"/>
</dbReference>
<dbReference type="AlphaFoldDB" id="A0A7R9KST9"/>
<evidence type="ECO:0000256" key="7">
    <source>
        <dbReference type="ARBA" id="ARBA00023180"/>
    </source>
</evidence>
<dbReference type="EMBL" id="OC860296">
    <property type="protein sequence ID" value="CAD7628449.1"/>
    <property type="molecule type" value="Genomic_DNA"/>
</dbReference>
<keyword evidence="5" id="KW-0882">Thioester bond</keyword>
<name>A0A7R9KST9_9ACAR</name>
<dbReference type="Gene3D" id="1.50.10.20">
    <property type="match status" value="1"/>
</dbReference>
<dbReference type="GO" id="GO:0005615">
    <property type="term" value="C:extracellular space"/>
    <property type="evidence" value="ECO:0007669"/>
    <property type="project" value="InterPro"/>
</dbReference>
<dbReference type="InterPro" id="IPR019742">
    <property type="entry name" value="MacrogloblnA2_CS"/>
</dbReference>
<dbReference type="SMART" id="SM01419">
    <property type="entry name" value="Thiol-ester_cl"/>
    <property type="match status" value="1"/>
</dbReference>
<dbReference type="Gene3D" id="2.60.120.1540">
    <property type="match status" value="1"/>
</dbReference>
<evidence type="ECO:0000259" key="9">
    <source>
        <dbReference type="SMART" id="SM01361"/>
    </source>
</evidence>
<dbReference type="PANTHER" id="PTHR11412:SF136">
    <property type="entry name" value="CD109 ANTIGEN"/>
    <property type="match status" value="1"/>
</dbReference>
<evidence type="ECO:0000256" key="4">
    <source>
        <dbReference type="ARBA" id="ARBA00022900"/>
    </source>
</evidence>
<sequence length="875" mass="97763">MHEVLDSESEPRVLDEAVGSQAARHGKRLFYGANRQGLIVLNAPRANVRTNDNIRLDDFILEDKLQPPDFHLTQTPDSRIVLRKEFPETWLWTNQMAGNDGSAVITSPIPDTITSWFISAFAMDQVTGLGIAPNSAKVTVFRPFFIKLSLPYSIIRGESIALQAIVFNYFNKPIEAEVVMDNRNNEFEFTNAANEIEFADTRKVTEKKKFVTIPANDGVSVTFLITPKKIGYIDIKITATAPTAGDAVLKKLLVKPEGQTQYFNKAVLVDLKDPNSSAVKKNISIVIPNNAVPGSERVTISGIGDIMGPTVNNLDDLLRMPYGCGEQNMLNFVPNIVVLDYLSRTNRLTPAIKSKAISNIESGYQRELTYKREDGSFSAFGNNDKSGSTWLTAFVVKSFIQAKPLVDIDQKVIDTSIDWLIKRQKADGSFSEPGEVHHKAMQGGSTGGLTVLTAYVLIAILQDKNAKRDRRAEISRAESFIWNGFASSRNPYDLSIITYALQLTDSPFRDNAFNRLMGFAKKSRDYMWWEEDREELANQTDKQSAHFFYPHSNDIEMTSYALLTLVARSDLENAVPVLRWLISKQNSNGGFSSTQDTVIGIQALGGLAQRISTTTVSLNVKFNYKADDKRDSKDMNIESNNAIVLQRIELPLSTKYVEVEASGFGAAILQVSWQYNLAVSAEQPAFFLNPIIDKTSTENYLQLSVCTHYKEGNATNMAVMEVELPSGYVADVEALPSVTRAKEIKRIDTSKGDTNVIIYFDRITRDEICLTVPAHRTHRVANNKAVPVTVYDYYDRQQTSRILYEPKLVTFCDLCETTADEPVCQKCSQTRGSGTDYNNELIQTSDSSDARLRAATKWTLVMAAIVSVKLYQFWS</sequence>
<feature type="domain" description="Alpha-2-macroglobulin" evidence="8">
    <location>
        <begin position="89"/>
        <end position="180"/>
    </location>
</feature>
<evidence type="ECO:0000256" key="2">
    <source>
        <dbReference type="ARBA" id="ARBA00022690"/>
    </source>
</evidence>
<comment type="similarity">
    <text evidence="1">Belongs to the protease inhibitor I39 (alpha-2-macroglobulin) family.</text>
</comment>
<dbReference type="FunFam" id="1.50.10.20:FF:000001">
    <property type="entry name" value="CD109 isoform 1"/>
    <property type="match status" value="1"/>
</dbReference>
<dbReference type="Proteomes" id="UP000759131">
    <property type="component" value="Unassembled WGS sequence"/>
</dbReference>
<dbReference type="OrthoDB" id="6510601at2759"/>
<dbReference type="Pfam" id="PF07678">
    <property type="entry name" value="TED_complement"/>
    <property type="match status" value="1"/>
</dbReference>
<dbReference type="InterPro" id="IPR001599">
    <property type="entry name" value="Macroglobln_a2"/>
</dbReference>
<dbReference type="Gene3D" id="2.60.40.690">
    <property type="entry name" value="Alpha-macroglobulin, receptor-binding domain"/>
    <property type="match status" value="1"/>
</dbReference>
<dbReference type="InterPro" id="IPR009048">
    <property type="entry name" value="A-macroglobulin_rcpt-bd"/>
</dbReference>
<dbReference type="InterPro" id="IPR011626">
    <property type="entry name" value="Alpha-macroglobulin_TED"/>
</dbReference>
<dbReference type="InterPro" id="IPR041813">
    <property type="entry name" value="A2M_TED"/>
</dbReference>
<evidence type="ECO:0000259" key="8">
    <source>
        <dbReference type="SMART" id="SM01360"/>
    </source>
</evidence>
<evidence type="ECO:0000313" key="11">
    <source>
        <dbReference type="Proteomes" id="UP000759131"/>
    </source>
</evidence>
<evidence type="ECO:0000313" key="10">
    <source>
        <dbReference type="EMBL" id="CAD7628449.1"/>
    </source>
</evidence>
<keyword evidence="3" id="KW-0732">Signal</keyword>
<dbReference type="SUPFAM" id="SSF81296">
    <property type="entry name" value="E set domains"/>
    <property type="match status" value="1"/>
</dbReference>
<dbReference type="FunFam" id="2.60.40.10:FF:000155">
    <property type="entry name" value="complement C3 isoform X1"/>
    <property type="match status" value="1"/>
</dbReference>
<dbReference type="PANTHER" id="PTHR11412">
    <property type="entry name" value="MACROGLOBULIN / COMPLEMENT"/>
    <property type="match status" value="1"/>
</dbReference>
<dbReference type="InterPro" id="IPR013783">
    <property type="entry name" value="Ig-like_fold"/>
</dbReference>
<gene>
    <name evidence="10" type="ORF">OSB1V03_LOCUS8871</name>
</gene>
<accession>A0A7R9KST9</accession>
<evidence type="ECO:0000256" key="5">
    <source>
        <dbReference type="ARBA" id="ARBA00022966"/>
    </source>
</evidence>
<keyword evidence="11" id="KW-1185">Reference proteome</keyword>
<protein>
    <submittedName>
        <fullName evidence="10">Uncharacterized protein</fullName>
    </submittedName>
</protein>
<dbReference type="SMART" id="SM01360">
    <property type="entry name" value="A2M"/>
    <property type="match status" value="1"/>
</dbReference>
<dbReference type="InterPro" id="IPR036595">
    <property type="entry name" value="A-macroglobulin_rcpt-bd_sf"/>
</dbReference>
<organism evidence="10">
    <name type="scientific">Medioppia subpectinata</name>
    <dbReference type="NCBI Taxonomy" id="1979941"/>
    <lineage>
        <taxon>Eukaryota</taxon>
        <taxon>Metazoa</taxon>
        <taxon>Ecdysozoa</taxon>
        <taxon>Arthropoda</taxon>
        <taxon>Chelicerata</taxon>
        <taxon>Arachnida</taxon>
        <taxon>Acari</taxon>
        <taxon>Acariformes</taxon>
        <taxon>Sarcoptiformes</taxon>
        <taxon>Oribatida</taxon>
        <taxon>Brachypylina</taxon>
        <taxon>Oppioidea</taxon>
        <taxon>Oppiidae</taxon>
        <taxon>Medioppia</taxon>
    </lineage>
</organism>
<dbReference type="GO" id="GO:0004867">
    <property type="term" value="F:serine-type endopeptidase inhibitor activity"/>
    <property type="evidence" value="ECO:0007669"/>
    <property type="project" value="UniProtKB-KW"/>
</dbReference>
<keyword evidence="6" id="KW-1015">Disulfide bond</keyword>
<reference evidence="10" key="1">
    <citation type="submission" date="2020-11" db="EMBL/GenBank/DDBJ databases">
        <authorList>
            <person name="Tran Van P."/>
        </authorList>
    </citation>
    <scope>NUCLEOTIDE SEQUENCE</scope>
</reference>